<proteinExistence type="predicted"/>
<keyword evidence="3" id="KW-1185">Reference proteome</keyword>
<reference evidence="2 3" key="1">
    <citation type="submission" date="2017-05" db="EMBL/GenBank/DDBJ databases">
        <authorList>
            <person name="Varghese N."/>
            <person name="Submissions S."/>
        </authorList>
    </citation>
    <scope>NUCLEOTIDE SEQUENCE [LARGE SCALE GENOMIC DNA]</scope>
    <source>
        <strain evidence="2 3">DSM 21342</strain>
    </source>
</reference>
<organism evidence="2 3">
    <name type="scientific">Solitalea koreensis</name>
    <dbReference type="NCBI Taxonomy" id="543615"/>
    <lineage>
        <taxon>Bacteria</taxon>
        <taxon>Pseudomonadati</taxon>
        <taxon>Bacteroidota</taxon>
        <taxon>Sphingobacteriia</taxon>
        <taxon>Sphingobacteriales</taxon>
        <taxon>Sphingobacteriaceae</taxon>
        <taxon>Solitalea</taxon>
    </lineage>
</organism>
<sequence>MKSKGYFLFISLLTSSLSAFAQQNQVWTDGSLQYKFTPKWILTTDLSSRLTVNGLKQDTYMLGSSIGYKITPQLTAIADVAWFYTDEPGERNTNEIRVYNGIRYGFPILKRVLLSQFLRLEQRYLSGLQSKNSVRLRFQLGATIPVNHPIMAPNTAYFNLSAEAFDNLTGSSSDIIVNRYRLTSGFGYILPQKIKTEVSYNVQPFRTSANPHFGLGEEFLRLRFIYPLN</sequence>
<dbReference type="InterPro" id="IPR019619">
    <property type="entry name" value="DUF2490"/>
</dbReference>
<gene>
    <name evidence="2" type="ORF">SAMN06265350_105130</name>
</gene>
<dbReference type="AlphaFoldDB" id="A0A521D3G1"/>
<name>A0A521D3G1_9SPHI</name>
<feature type="signal peptide" evidence="1">
    <location>
        <begin position="1"/>
        <end position="21"/>
    </location>
</feature>
<protein>
    <recommendedName>
        <fullName evidence="4">Outer membrane protein beta-barrel domain-containing protein</fullName>
    </recommendedName>
</protein>
<dbReference type="Pfam" id="PF10677">
    <property type="entry name" value="DUF2490"/>
    <property type="match status" value="1"/>
</dbReference>
<accession>A0A521D3G1</accession>
<keyword evidence="1" id="KW-0732">Signal</keyword>
<evidence type="ECO:0000256" key="1">
    <source>
        <dbReference type="SAM" id="SignalP"/>
    </source>
</evidence>
<evidence type="ECO:0000313" key="2">
    <source>
        <dbReference type="EMBL" id="SMO65581.1"/>
    </source>
</evidence>
<evidence type="ECO:0008006" key="4">
    <source>
        <dbReference type="Google" id="ProtNLM"/>
    </source>
</evidence>
<feature type="chain" id="PRO_5022172839" description="Outer membrane protein beta-barrel domain-containing protein" evidence="1">
    <location>
        <begin position="22"/>
        <end position="229"/>
    </location>
</feature>
<evidence type="ECO:0000313" key="3">
    <source>
        <dbReference type="Proteomes" id="UP000315971"/>
    </source>
</evidence>
<dbReference type="EMBL" id="FXSZ01000005">
    <property type="protein sequence ID" value="SMO65581.1"/>
    <property type="molecule type" value="Genomic_DNA"/>
</dbReference>
<dbReference type="Proteomes" id="UP000315971">
    <property type="component" value="Unassembled WGS sequence"/>
</dbReference>